<evidence type="ECO:0000313" key="2">
    <source>
        <dbReference type="Proteomes" id="UP001153069"/>
    </source>
</evidence>
<dbReference type="AlphaFoldDB" id="A0A9N8DZM7"/>
<comment type="caution">
    <text evidence="1">The sequence shown here is derived from an EMBL/GenBank/DDBJ whole genome shotgun (WGS) entry which is preliminary data.</text>
</comment>
<reference evidence="1" key="1">
    <citation type="submission" date="2020-06" db="EMBL/GenBank/DDBJ databases">
        <authorList>
            <consortium name="Plant Systems Biology data submission"/>
        </authorList>
    </citation>
    <scope>NUCLEOTIDE SEQUENCE</scope>
    <source>
        <strain evidence="1">D6</strain>
    </source>
</reference>
<dbReference type="OrthoDB" id="539213at2759"/>
<dbReference type="Proteomes" id="UP001153069">
    <property type="component" value="Unassembled WGS sequence"/>
</dbReference>
<keyword evidence="2" id="KW-1185">Reference proteome</keyword>
<organism evidence="1 2">
    <name type="scientific">Seminavis robusta</name>
    <dbReference type="NCBI Taxonomy" id="568900"/>
    <lineage>
        <taxon>Eukaryota</taxon>
        <taxon>Sar</taxon>
        <taxon>Stramenopiles</taxon>
        <taxon>Ochrophyta</taxon>
        <taxon>Bacillariophyta</taxon>
        <taxon>Bacillariophyceae</taxon>
        <taxon>Bacillariophycidae</taxon>
        <taxon>Naviculales</taxon>
        <taxon>Naviculaceae</taxon>
        <taxon>Seminavis</taxon>
    </lineage>
</organism>
<name>A0A9N8DZM7_9STRA</name>
<gene>
    <name evidence="1" type="ORF">SEMRO_368_G128000.1</name>
</gene>
<sequence>METLTHTKETTSPDDSALSMLGSSLDLRRFDTLVHAGPMDFRGYVHEIPNHELDWNTTIFYTVTNPAITARLQERFGKRPLWADSVIEAACETARTLPPQQYHVPSPIMDYMTRECEFKNEHADGGFIDHLDFCAEYTTRYFPQGSPHVLFLHSICGVNTNLFPLEFDKIPDLKSLLTDHEYLHVQAFPAMLRLLFMDEVLGVLWDEDDVVDRVEGVEFSAFHGTKLTLVGEEFWMHLNYHLIHLLDFMPTQNFDRFLNDPFVRLFVRLHEFLRKQDKLYATVRLDRLGQVEGMTAPNETLPTWDHLLSRLDADEVAKAHEQLRAQLRRYSKAIDHDLAYEILWK</sequence>
<protein>
    <submittedName>
        <fullName evidence="1">Uncharacterized protein</fullName>
    </submittedName>
</protein>
<dbReference type="EMBL" id="CAICTM010000367">
    <property type="protein sequence ID" value="CAB9508954.1"/>
    <property type="molecule type" value="Genomic_DNA"/>
</dbReference>
<evidence type="ECO:0000313" key="1">
    <source>
        <dbReference type="EMBL" id="CAB9508954.1"/>
    </source>
</evidence>
<accession>A0A9N8DZM7</accession>
<proteinExistence type="predicted"/>